<dbReference type="InterPro" id="IPR029480">
    <property type="entry name" value="Transpos_assoc"/>
</dbReference>
<evidence type="ECO:0000313" key="2">
    <source>
        <dbReference type="EMBL" id="KAJ6823210.1"/>
    </source>
</evidence>
<reference evidence="2" key="1">
    <citation type="journal article" date="2023" name="GigaByte">
        <title>Genome assembly of the bearded iris, Iris pallida Lam.</title>
        <authorList>
            <person name="Bruccoleri R.E."/>
            <person name="Oakeley E.J."/>
            <person name="Faust A.M.E."/>
            <person name="Altorfer M."/>
            <person name="Dessus-Babus S."/>
            <person name="Burckhardt D."/>
            <person name="Oertli M."/>
            <person name="Naumann U."/>
            <person name="Petersen F."/>
            <person name="Wong J."/>
        </authorList>
    </citation>
    <scope>NUCLEOTIDE SEQUENCE</scope>
    <source>
        <strain evidence="2">GSM-AAB239-AS_SAM_17_03QT</strain>
    </source>
</reference>
<dbReference type="EMBL" id="JANAVB010023400">
    <property type="protein sequence ID" value="KAJ6823210.1"/>
    <property type="molecule type" value="Genomic_DNA"/>
</dbReference>
<feature type="domain" description="Transposase-associated" evidence="1">
    <location>
        <begin position="35"/>
        <end position="103"/>
    </location>
</feature>
<organism evidence="2 3">
    <name type="scientific">Iris pallida</name>
    <name type="common">Sweet iris</name>
    <dbReference type="NCBI Taxonomy" id="29817"/>
    <lineage>
        <taxon>Eukaryota</taxon>
        <taxon>Viridiplantae</taxon>
        <taxon>Streptophyta</taxon>
        <taxon>Embryophyta</taxon>
        <taxon>Tracheophyta</taxon>
        <taxon>Spermatophyta</taxon>
        <taxon>Magnoliopsida</taxon>
        <taxon>Liliopsida</taxon>
        <taxon>Asparagales</taxon>
        <taxon>Iridaceae</taxon>
        <taxon>Iridoideae</taxon>
        <taxon>Irideae</taxon>
        <taxon>Iris</taxon>
    </lineage>
</organism>
<reference evidence="2" key="2">
    <citation type="submission" date="2023-04" db="EMBL/GenBank/DDBJ databases">
        <authorList>
            <person name="Bruccoleri R.E."/>
            <person name="Oakeley E.J."/>
            <person name="Faust A.-M."/>
            <person name="Dessus-Babus S."/>
            <person name="Altorfer M."/>
            <person name="Burckhardt D."/>
            <person name="Oertli M."/>
            <person name="Naumann U."/>
            <person name="Petersen F."/>
            <person name="Wong J."/>
        </authorList>
    </citation>
    <scope>NUCLEOTIDE SEQUENCE</scope>
    <source>
        <strain evidence="2">GSM-AAB239-AS_SAM_17_03QT</strain>
        <tissue evidence="2">Leaf</tissue>
    </source>
</reference>
<accession>A0AAX6G3K2</accession>
<dbReference type="Proteomes" id="UP001140949">
    <property type="component" value="Unassembled WGS sequence"/>
</dbReference>
<proteinExistence type="predicted"/>
<evidence type="ECO:0000313" key="3">
    <source>
        <dbReference type="Proteomes" id="UP001140949"/>
    </source>
</evidence>
<comment type="caution">
    <text evidence="2">The sequence shown here is derived from an EMBL/GenBank/DDBJ whole genome shotgun (WGS) entry which is preliminary data.</text>
</comment>
<sequence>MHEWLTTSNIGVRCLLRDWANLLQTKMNLDKSWKSKMGGMSYIKGVQQFVNFAKENTVGQTQFPCPCQHWKNSKGHIDLDEISLYLLKNGMHQSYVVWKHHGEKARDFGGNIPIMANPIEEPPIEESNFHRLEDLVNDVYNIHTKEAEHSPINVSVTNEECEGDDTIVEPVASFIIYY</sequence>
<dbReference type="AlphaFoldDB" id="A0AAX6G3K2"/>
<protein>
    <recommendedName>
        <fullName evidence="1">Transposase-associated domain-containing protein</fullName>
    </recommendedName>
</protein>
<keyword evidence="3" id="KW-1185">Reference proteome</keyword>
<name>A0AAX6G3K2_IRIPA</name>
<dbReference type="Pfam" id="PF13963">
    <property type="entry name" value="Transpos_assoc"/>
    <property type="match status" value="1"/>
</dbReference>
<gene>
    <name evidence="2" type="ORF">M6B38_384750</name>
</gene>
<evidence type="ECO:0000259" key="1">
    <source>
        <dbReference type="Pfam" id="PF13963"/>
    </source>
</evidence>